<name>A0A9X2PAI4_9BACT</name>
<dbReference type="RefSeq" id="WP_258424661.1">
    <property type="nucleotide sequence ID" value="NZ_JANSUY010000019.1"/>
</dbReference>
<dbReference type="Gene3D" id="3.20.20.150">
    <property type="entry name" value="Divalent-metal-dependent TIM barrel enzymes"/>
    <property type="match status" value="1"/>
</dbReference>
<comment type="caution">
    <text evidence="2">The sequence shown here is derived from an EMBL/GenBank/DDBJ whole genome shotgun (WGS) entry which is preliminary data.</text>
</comment>
<evidence type="ECO:0000313" key="3">
    <source>
        <dbReference type="Proteomes" id="UP001142175"/>
    </source>
</evidence>
<organism evidence="2 3">
    <name type="scientific">Aquiflexum gelatinilyticum</name>
    <dbReference type="NCBI Taxonomy" id="2961943"/>
    <lineage>
        <taxon>Bacteria</taxon>
        <taxon>Pseudomonadati</taxon>
        <taxon>Bacteroidota</taxon>
        <taxon>Cytophagia</taxon>
        <taxon>Cytophagales</taxon>
        <taxon>Cyclobacteriaceae</taxon>
        <taxon>Aquiflexum</taxon>
    </lineage>
</organism>
<dbReference type="PANTHER" id="PTHR12110:SF53">
    <property type="entry name" value="BLR5974 PROTEIN"/>
    <property type="match status" value="1"/>
</dbReference>
<dbReference type="Pfam" id="PF01261">
    <property type="entry name" value="AP_endonuc_2"/>
    <property type="match status" value="1"/>
</dbReference>
<dbReference type="EMBL" id="JANSUY010000019">
    <property type="protein sequence ID" value="MCR9016815.1"/>
    <property type="molecule type" value="Genomic_DNA"/>
</dbReference>
<evidence type="ECO:0000259" key="1">
    <source>
        <dbReference type="Pfam" id="PF01261"/>
    </source>
</evidence>
<feature type="domain" description="Xylose isomerase-like TIM barrel" evidence="1">
    <location>
        <begin position="99"/>
        <end position="294"/>
    </location>
</feature>
<dbReference type="Proteomes" id="UP001142175">
    <property type="component" value="Unassembled WGS sequence"/>
</dbReference>
<reference evidence="2" key="1">
    <citation type="submission" date="2022-08" db="EMBL/GenBank/DDBJ databases">
        <authorList>
            <person name="Zhang D."/>
        </authorList>
    </citation>
    <scope>NUCLEOTIDE SEQUENCE</scope>
    <source>
        <strain evidence="2">XJ19-11</strain>
    </source>
</reference>
<sequence length="367" mass="41435">MKFTDNHFRSFSSDRRDFIQKTGLAALAVVFPLPSFSMNFEGVSMGIVVHSYGARWNSKVPSEKYPGFENALQLIEHCGQIGAGGVQVGVNNWTSDFSKKVREQREKLGMYLEGSIGLPKSQEEIDKFEKEVLAAKEAGATILRTVCLGGRRYETFKTETEFLDFKAKSILSLQLAEPIVSRHKMKLAVENHKDWRATELVEIIKGLDSESIGVTLDFGNNYSLLEKSEDVIALLAPYSFSTHIKDMGVQKYEKGFLLSEVPLGEGIVDLKRGIELCRKYNPNITFNLEMITRDPLEIPVLEESYFATFKNKPRKDLKEILQMVDRKSFKGNLPTIQGLDPEKRLAFEESNVLASLRYSRSKLGLGK</sequence>
<dbReference type="SUPFAM" id="SSF51658">
    <property type="entry name" value="Xylose isomerase-like"/>
    <property type="match status" value="1"/>
</dbReference>
<gene>
    <name evidence="2" type="ORF">NU887_17400</name>
</gene>
<dbReference type="PANTHER" id="PTHR12110">
    <property type="entry name" value="HYDROXYPYRUVATE ISOMERASE"/>
    <property type="match status" value="1"/>
</dbReference>
<dbReference type="InterPro" id="IPR050312">
    <property type="entry name" value="IolE/XylAMocC-like"/>
</dbReference>
<dbReference type="GO" id="GO:0016853">
    <property type="term" value="F:isomerase activity"/>
    <property type="evidence" value="ECO:0007669"/>
    <property type="project" value="UniProtKB-KW"/>
</dbReference>
<proteinExistence type="predicted"/>
<dbReference type="InterPro" id="IPR036237">
    <property type="entry name" value="Xyl_isomerase-like_sf"/>
</dbReference>
<keyword evidence="2" id="KW-0413">Isomerase</keyword>
<keyword evidence="3" id="KW-1185">Reference proteome</keyword>
<dbReference type="AlphaFoldDB" id="A0A9X2PAI4"/>
<accession>A0A9X2PAI4</accession>
<evidence type="ECO:0000313" key="2">
    <source>
        <dbReference type="EMBL" id="MCR9016815.1"/>
    </source>
</evidence>
<protein>
    <submittedName>
        <fullName evidence="2">Sugar phosphate isomerase/epimerase</fullName>
    </submittedName>
</protein>
<dbReference type="InterPro" id="IPR013022">
    <property type="entry name" value="Xyl_isomerase-like_TIM-brl"/>
</dbReference>